<evidence type="ECO:0000259" key="4">
    <source>
        <dbReference type="Pfam" id="PF13649"/>
    </source>
</evidence>
<dbReference type="Proteomes" id="UP000198975">
    <property type="component" value="Unassembled WGS sequence"/>
</dbReference>
<dbReference type="GO" id="GO:0032259">
    <property type="term" value="P:methylation"/>
    <property type="evidence" value="ECO:0007669"/>
    <property type="project" value="UniProtKB-KW"/>
</dbReference>
<dbReference type="EMBL" id="FMAY01000005">
    <property type="protein sequence ID" value="SCC07651.1"/>
    <property type="molecule type" value="Genomic_DNA"/>
</dbReference>
<accession>A0A1C4BL38</accession>
<evidence type="ECO:0000256" key="1">
    <source>
        <dbReference type="ARBA" id="ARBA00022603"/>
    </source>
</evidence>
<dbReference type="InterPro" id="IPR029063">
    <property type="entry name" value="SAM-dependent_MTases_sf"/>
</dbReference>
<evidence type="ECO:0000256" key="3">
    <source>
        <dbReference type="ARBA" id="ARBA00022691"/>
    </source>
</evidence>
<dbReference type="Pfam" id="PF13649">
    <property type="entry name" value="Methyltransf_25"/>
    <property type="match status" value="1"/>
</dbReference>
<dbReference type="AlphaFoldDB" id="A0A1C4BL38"/>
<keyword evidence="6" id="KW-1185">Reference proteome</keyword>
<evidence type="ECO:0000313" key="5">
    <source>
        <dbReference type="EMBL" id="SCC07651.1"/>
    </source>
</evidence>
<organism evidence="5 6">
    <name type="scientific">Kosakonia oryzendophytica</name>
    <dbReference type="NCBI Taxonomy" id="1005665"/>
    <lineage>
        <taxon>Bacteria</taxon>
        <taxon>Pseudomonadati</taxon>
        <taxon>Pseudomonadota</taxon>
        <taxon>Gammaproteobacteria</taxon>
        <taxon>Enterobacterales</taxon>
        <taxon>Enterobacteriaceae</taxon>
        <taxon>Kosakonia</taxon>
    </lineage>
</organism>
<keyword evidence="3" id="KW-0949">S-adenosyl-L-methionine</keyword>
<keyword evidence="1 5" id="KW-0489">Methyltransferase</keyword>
<proteinExistence type="predicted"/>
<feature type="domain" description="Methyltransferase" evidence="4">
    <location>
        <begin position="51"/>
        <end position="147"/>
    </location>
</feature>
<sequence>MDIYEQIYQRLYASGEPAWTGSGYPRAWHNLHENLTTLKDAALLPAPGSRILELGCGNGSMASLWFAREGYQVSGVDISPTAIRWAQENFFRQGLCGDFQTADVCHLNQLPEHPFALIFDGSCMHCLTGKQREQAWHEIKRLLAVDGHFVLSSMCGEPRKEEDRRHYNPAEYVLYRDGQPWRTLLPLPLLRQEILEQGFIIQHQQVTNNPWWDHVTLCVVAR</sequence>
<dbReference type="Gene3D" id="3.40.50.150">
    <property type="entry name" value="Vaccinia Virus protein VP39"/>
    <property type="match status" value="1"/>
</dbReference>
<dbReference type="GO" id="GO:0008168">
    <property type="term" value="F:methyltransferase activity"/>
    <property type="evidence" value="ECO:0007669"/>
    <property type="project" value="UniProtKB-KW"/>
</dbReference>
<dbReference type="SUPFAM" id="SSF53335">
    <property type="entry name" value="S-adenosyl-L-methionine-dependent methyltransferases"/>
    <property type="match status" value="1"/>
</dbReference>
<reference evidence="6" key="1">
    <citation type="submission" date="2016-08" db="EMBL/GenBank/DDBJ databases">
        <authorList>
            <person name="Varghese N."/>
            <person name="Submissions Spin"/>
        </authorList>
    </citation>
    <scope>NUCLEOTIDE SEQUENCE [LARGE SCALE GENOMIC DNA]</scope>
    <source>
        <strain evidence="6">REICA_082</strain>
    </source>
</reference>
<gene>
    <name evidence="5" type="ORF">GA0061071_105147</name>
</gene>
<dbReference type="PANTHER" id="PTHR43464:SF19">
    <property type="entry name" value="UBIQUINONE BIOSYNTHESIS O-METHYLTRANSFERASE, MITOCHONDRIAL"/>
    <property type="match status" value="1"/>
</dbReference>
<dbReference type="OrthoDB" id="5872370at2"/>
<dbReference type="RefSeq" id="WP_088237610.1">
    <property type="nucleotide sequence ID" value="NZ_FMAY01000005.1"/>
</dbReference>
<dbReference type="InterPro" id="IPR041698">
    <property type="entry name" value="Methyltransf_25"/>
</dbReference>
<protein>
    <submittedName>
        <fullName evidence="5">2-polyprenyl-3-methyl-5-hydroxy-6-metoxy-1,4-benzoquinol methylase</fullName>
    </submittedName>
</protein>
<keyword evidence="2" id="KW-0808">Transferase</keyword>
<dbReference type="PANTHER" id="PTHR43464">
    <property type="entry name" value="METHYLTRANSFERASE"/>
    <property type="match status" value="1"/>
</dbReference>
<evidence type="ECO:0000256" key="2">
    <source>
        <dbReference type="ARBA" id="ARBA00022679"/>
    </source>
</evidence>
<name>A0A1C4BL38_9ENTR</name>
<dbReference type="CDD" id="cd02440">
    <property type="entry name" value="AdoMet_MTases"/>
    <property type="match status" value="1"/>
</dbReference>
<evidence type="ECO:0000313" key="6">
    <source>
        <dbReference type="Proteomes" id="UP000198975"/>
    </source>
</evidence>